<gene>
    <name evidence="2" type="ORF">ADU74_07555</name>
</gene>
<dbReference type="AlphaFoldDB" id="A0A9Q1ZBL4"/>
<evidence type="ECO:0000313" key="3">
    <source>
        <dbReference type="Proteomes" id="UP000037540"/>
    </source>
</evidence>
<proteinExistence type="predicted"/>
<sequence>MQYGDKLFVTNAKELYIAKFLMETPDTNEYIVEYDKHYFKGDLGLRRVNQNKCLPYEEVSIINFYDKLIKETTKKAEALAYLINNKNKQLNTYDNRIKVVEEEIKNMKLKIKKDKDNCTLSKVDIKYKHEKRIHSILQKEKGLKRLYKKKNRRDYEANYKWMADVGRYIITIERFKNKKQELLKMFKQDK</sequence>
<evidence type="ECO:0000313" key="2">
    <source>
        <dbReference type="EMBL" id="KOA87425.1"/>
    </source>
</evidence>
<accession>A0A9Q1ZBL4</accession>
<dbReference type="Proteomes" id="UP000037540">
    <property type="component" value="Unassembled WGS sequence"/>
</dbReference>
<organism evidence="2 3">
    <name type="scientific">Clostridium botulinum</name>
    <dbReference type="NCBI Taxonomy" id="1491"/>
    <lineage>
        <taxon>Bacteria</taxon>
        <taxon>Bacillati</taxon>
        <taxon>Bacillota</taxon>
        <taxon>Clostridia</taxon>
        <taxon>Eubacteriales</taxon>
        <taxon>Clostridiaceae</taxon>
        <taxon>Clostridium</taxon>
    </lineage>
</organism>
<protein>
    <submittedName>
        <fullName evidence="2">Uncharacterized protein</fullName>
    </submittedName>
</protein>
<name>A0A9Q1ZBL4_CLOBO</name>
<feature type="coiled-coil region" evidence="1">
    <location>
        <begin position="83"/>
        <end position="117"/>
    </location>
</feature>
<dbReference type="EMBL" id="LGVR01000039">
    <property type="protein sequence ID" value="KOA87425.1"/>
    <property type="molecule type" value="Genomic_DNA"/>
</dbReference>
<keyword evidence="1" id="KW-0175">Coiled coil</keyword>
<comment type="caution">
    <text evidence="2">The sequence shown here is derived from an EMBL/GenBank/DDBJ whole genome shotgun (WGS) entry which is preliminary data.</text>
</comment>
<evidence type="ECO:0000256" key="1">
    <source>
        <dbReference type="SAM" id="Coils"/>
    </source>
</evidence>
<reference evidence="2 3" key="1">
    <citation type="submission" date="2015-07" db="EMBL/GenBank/DDBJ databases">
        <title>Draft genome sequences of 17 French Clostridium botulinum group III.</title>
        <authorList>
            <person name="Woudstra C."/>
            <person name="Le Marechal C."/>
            <person name="Souillard R."/>
            <person name="Bayon-Auboyer M.-H."/>
            <person name="Dessouter D."/>
            <person name="Fach P."/>
        </authorList>
    </citation>
    <scope>NUCLEOTIDE SEQUENCE [LARGE SCALE GENOMIC DNA]</scope>
    <source>
        <strain evidence="2 3">12LNRI-CD</strain>
    </source>
</reference>
<dbReference type="RefSeq" id="WP_013725495.1">
    <property type="nucleotide sequence ID" value="NZ_LGVO01000004.1"/>
</dbReference>